<organism evidence="1">
    <name type="scientific">Siphoviridae sp. cthL03</name>
    <dbReference type="NCBI Taxonomy" id="2825615"/>
    <lineage>
        <taxon>Viruses</taxon>
        <taxon>Duplodnaviria</taxon>
        <taxon>Heunggongvirae</taxon>
        <taxon>Uroviricota</taxon>
        <taxon>Caudoviricetes</taxon>
    </lineage>
</organism>
<reference evidence="1" key="1">
    <citation type="journal article" date="2021" name="Proc. Natl. Acad. Sci. U.S.A.">
        <title>A Catalog of Tens of Thousands of Viruses from Human Metagenomes Reveals Hidden Associations with Chronic Diseases.</title>
        <authorList>
            <person name="Tisza M.J."/>
            <person name="Buck C.B."/>
        </authorList>
    </citation>
    <scope>NUCLEOTIDE SEQUENCE</scope>
    <source>
        <strain evidence="1">CthL03</strain>
    </source>
</reference>
<accession>A0A8S5PHH0</accession>
<dbReference type="EMBL" id="BK015413">
    <property type="protein sequence ID" value="DAE05628.1"/>
    <property type="molecule type" value="Genomic_DNA"/>
</dbReference>
<sequence length="112" mass="12585">MEQIKLKDGTLHNIITAAPNFISMELTPEEFSNVYSVLTESNLSKYQILTDDGSVCAIYENKYVTEATIREGIATFVFGDVDTTSKRIKDLEESNSMLTECILEMSQIVYAD</sequence>
<evidence type="ECO:0000313" key="1">
    <source>
        <dbReference type="EMBL" id="DAE05628.1"/>
    </source>
</evidence>
<proteinExistence type="predicted"/>
<name>A0A8S5PHH0_9CAUD</name>
<protein>
    <submittedName>
        <fullName evidence="1">Uncharacterized protein</fullName>
    </submittedName>
</protein>